<accession>A0AAQ3M602</accession>
<dbReference type="Pfam" id="PF02225">
    <property type="entry name" value="PA"/>
    <property type="match status" value="1"/>
</dbReference>
<dbReference type="FunFam" id="3.40.630.10:FF:000101">
    <property type="entry name" value="N-acetylated alpha-linked acidic dipeptidase like 1"/>
    <property type="match status" value="1"/>
</dbReference>
<dbReference type="Gene3D" id="3.40.630.10">
    <property type="entry name" value="Zn peptidases"/>
    <property type="match status" value="1"/>
</dbReference>
<feature type="domain" description="Transferrin receptor-like dimerisation" evidence="5">
    <location>
        <begin position="791"/>
        <end position="912"/>
    </location>
</feature>
<evidence type="ECO:0008006" key="9">
    <source>
        <dbReference type="Google" id="ProtNLM"/>
    </source>
</evidence>
<dbReference type="Proteomes" id="UP001303373">
    <property type="component" value="Chromosome 7"/>
</dbReference>
<evidence type="ECO:0000259" key="6">
    <source>
        <dbReference type="Pfam" id="PF04389"/>
    </source>
</evidence>
<keyword evidence="3" id="KW-0812">Transmembrane</keyword>
<dbReference type="PANTHER" id="PTHR10404:SF71">
    <property type="entry name" value="CARBOXYPEPTIDASE TRE2, PUTATIVE (AFU_ORTHOLOGUE AFUA_3G10650)-RELATED"/>
    <property type="match status" value="1"/>
</dbReference>
<proteinExistence type="inferred from homology"/>
<dbReference type="InterPro" id="IPR007484">
    <property type="entry name" value="Peptidase_M28"/>
</dbReference>
<dbReference type="EMBL" id="CP138586">
    <property type="protein sequence ID" value="WPH01960.1"/>
    <property type="molecule type" value="Genomic_DNA"/>
</dbReference>
<keyword evidence="3" id="KW-1133">Transmembrane helix</keyword>
<dbReference type="InterPro" id="IPR007365">
    <property type="entry name" value="TFR-like_dimer_dom"/>
</dbReference>
<dbReference type="CDD" id="cd08022">
    <property type="entry name" value="M28_PSMA_like"/>
    <property type="match status" value="1"/>
</dbReference>
<dbReference type="AlphaFoldDB" id="A0AAQ3M602"/>
<feature type="domain" description="Peptidase M28" evidence="6">
    <location>
        <begin position="519"/>
        <end position="706"/>
    </location>
</feature>
<dbReference type="Pfam" id="PF04253">
    <property type="entry name" value="TFR_dimer"/>
    <property type="match status" value="1"/>
</dbReference>
<sequence length="914" mass="102366">MDNNDQDKYQRYANIPIPTYDEALLSQASSSTNLRGPHEISDDAERQGLLGQSPSTPSAYRPPTVESARTSLDSDLGLPEVSGDGEEARRHIEEMDYMEGPDTSRRSPRPYHRTRLRNKFSQGWNNIWPTLSSIRLPRFRSIYSSLPVDMDSRPSPSSGRFAWITQRWKAFSIPERYRLSAPTVARLCGLFAIILLVYALVALDMFPNRTTMGGIANYDPAKVREFVIDSVDGAAIQGFLYHITSYDHVAGTDGDFFLAKWMESRWRENGMFDEIMIMPYYVYLNFPGERGVEIVRPENQKWTAILEEDPVYPDRQQSKAWHGHSRSGDAEGFLIYANGGSRDDFQYLHDNGISTKGSIALVKYYGTQGDRALKIKAAEEAGCVGVLIYSDPSDVDENSIWMPSADSVQRGGVSLMSWVIGDPLTPGYPSTADAPRVSQDNNAGLPNIPSLPLSWRDAQHLLTSLNGHGLKVRQDWVHGDKDFAKEWFSGNASSSSDSEVPIVHLKNRNDENPLQEILNLHGQIEGLEQADKKIIIGNHRDSWCFGAADPGSGSAVMMEIVRIFGELRKVGWRPLRTIEFASWDAEEYNLVGSTEYVEQHIEYLRTNAYAYINVDVGVAGSNFRAAGSPIWKKALIEVLDRVKDPATNHTSMLLQRWNADKSQLEGLGAGSDYVAFQDMAGTSSIDFGFERHGTETYPYHSCRETFEWMAEFGDPGENFPYHQTLAQFWALLILEMADRPILPYDLRDYADAIKGYIPGLERDAASTYASLTNGGQGTASIADVTEATKFTLSPLHDAAEHFAQNAALFHRFEDTWTANVLSSGGFETPANAYKRLEFNDRLANFETDLLDKDGVPGRTQFKHVIFGPQAWSGYEEAYFPAVRDAISEGRWKDAQIMVERAAARILEASNNLLR</sequence>
<dbReference type="Gene3D" id="3.50.30.30">
    <property type="match status" value="1"/>
</dbReference>
<evidence type="ECO:0000256" key="1">
    <source>
        <dbReference type="ARBA" id="ARBA00005634"/>
    </source>
</evidence>
<dbReference type="InterPro" id="IPR039373">
    <property type="entry name" value="Peptidase_M28B"/>
</dbReference>
<dbReference type="Pfam" id="PF04389">
    <property type="entry name" value="Peptidase_M28"/>
    <property type="match status" value="1"/>
</dbReference>
<feature type="transmembrane region" description="Helical" evidence="3">
    <location>
        <begin position="184"/>
        <end position="203"/>
    </location>
</feature>
<protein>
    <recommendedName>
        <fullName evidence="9">Glutamate carboxypeptidase</fullName>
    </recommendedName>
</protein>
<gene>
    <name evidence="7" type="ORF">R9X50_00481400</name>
</gene>
<evidence type="ECO:0000256" key="3">
    <source>
        <dbReference type="SAM" id="Phobius"/>
    </source>
</evidence>
<feature type="domain" description="PA" evidence="4">
    <location>
        <begin position="332"/>
        <end position="404"/>
    </location>
</feature>
<organism evidence="7 8">
    <name type="scientific">Acrodontium crateriforme</name>
    <dbReference type="NCBI Taxonomy" id="150365"/>
    <lineage>
        <taxon>Eukaryota</taxon>
        <taxon>Fungi</taxon>
        <taxon>Dikarya</taxon>
        <taxon>Ascomycota</taxon>
        <taxon>Pezizomycotina</taxon>
        <taxon>Dothideomycetes</taxon>
        <taxon>Dothideomycetidae</taxon>
        <taxon>Mycosphaerellales</taxon>
        <taxon>Teratosphaeriaceae</taxon>
        <taxon>Acrodontium</taxon>
    </lineage>
</organism>
<dbReference type="InterPro" id="IPR003137">
    <property type="entry name" value="PA_domain"/>
</dbReference>
<evidence type="ECO:0000313" key="7">
    <source>
        <dbReference type="EMBL" id="WPH01960.1"/>
    </source>
</evidence>
<evidence type="ECO:0000259" key="5">
    <source>
        <dbReference type="Pfam" id="PF04253"/>
    </source>
</evidence>
<dbReference type="InterPro" id="IPR036757">
    <property type="entry name" value="TFR-like_dimer_dom_sf"/>
</dbReference>
<dbReference type="PANTHER" id="PTHR10404">
    <property type="entry name" value="N-ACETYLATED-ALPHA-LINKED ACIDIC DIPEPTIDASE"/>
    <property type="match status" value="1"/>
</dbReference>
<dbReference type="InterPro" id="IPR046450">
    <property type="entry name" value="PA_dom_sf"/>
</dbReference>
<dbReference type="SUPFAM" id="SSF53187">
    <property type="entry name" value="Zn-dependent exopeptidases"/>
    <property type="match status" value="1"/>
</dbReference>
<dbReference type="Gene3D" id="1.20.930.40">
    <property type="entry name" value="Transferrin receptor-like, dimerisation domain"/>
    <property type="match status" value="1"/>
</dbReference>
<evidence type="ECO:0000256" key="2">
    <source>
        <dbReference type="SAM" id="MobiDB-lite"/>
    </source>
</evidence>
<reference evidence="7 8" key="1">
    <citation type="submission" date="2023-11" db="EMBL/GenBank/DDBJ databases">
        <title>An acidophilic fungus is an integral part of prey digestion in a carnivorous sundew plant.</title>
        <authorList>
            <person name="Tsai I.J."/>
        </authorList>
    </citation>
    <scope>NUCLEOTIDE SEQUENCE [LARGE SCALE GENOMIC DNA]</scope>
    <source>
        <strain evidence="7">169a</strain>
    </source>
</reference>
<comment type="similarity">
    <text evidence="1">Belongs to the peptidase M28 family. M28B subfamily.</text>
</comment>
<name>A0AAQ3M602_9PEZI</name>
<dbReference type="SUPFAM" id="SSF52025">
    <property type="entry name" value="PA domain"/>
    <property type="match status" value="1"/>
</dbReference>
<keyword evidence="3" id="KW-0472">Membrane</keyword>
<dbReference type="GO" id="GO:0004180">
    <property type="term" value="F:carboxypeptidase activity"/>
    <property type="evidence" value="ECO:0007669"/>
    <property type="project" value="TreeGrafter"/>
</dbReference>
<evidence type="ECO:0000259" key="4">
    <source>
        <dbReference type="Pfam" id="PF02225"/>
    </source>
</evidence>
<keyword evidence="8" id="KW-1185">Reference proteome</keyword>
<dbReference type="SUPFAM" id="SSF47672">
    <property type="entry name" value="Transferrin receptor-like dimerisation domain"/>
    <property type="match status" value="1"/>
</dbReference>
<feature type="region of interest" description="Disordered" evidence="2">
    <location>
        <begin position="24"/>
        <end position="110"/>
    </location>
</feature>
<evidence type="ECO:0000313" key="8">
    <source>
        <dbReference type="Proteomes" id="UP001303373"/>
    </source>
</evidence>
<dbReference type="CDD" id="cd02121">
    <property type="entry name" value="PA_GCPII_like"/>
    <property type="match status" value="1"/>
</dbReference>
<feature type="compositionally biased region" description="Basic and acidic residues" evidence="2">
    <location>
        <begin position="36"/>
        <end position="46"/>
    </location>
</feature>